<comment type="caution">
    <text evidence="1">The sequence shown here is derived from an EMBL/GenBank/DDBJ whole genome shotgun (WGS) entry which is preliminary data.</text>
</comment>
<dbReference type="Proteomes" id="UP000237662">
    <property type="component" value="Unassembled WGS sequence"/>
</dbReference>
<proteinExistence type="predicted"/>
<dbReference type="EMBL" id="PTJC01000005">
    <property type="protein sequence ID" value="PPK88614.1"/>
    <property type="molecule type" value="Genomic_DNA"/>
</dbReference>
<dbReference type="RefSeq" id="WP_104419152.1">
    <property type="nucleotide sequence ID" value="NZ_PTJC01000005.1"/>
</dbReference>
<gene>
    <name evidence="1" type="ORF">CLV84_1583</name>
</gene>
<sequence>MPPSDFQSRYFSNLKKRFSSKQAMIEAVAEELHLSRDAIYRRVRGDSQLTANELATLARSFEQPLPDGQQHIPFKYNRSEGTIRRPEDYFAQLATHFEQVRQLTDPRLYIANPGIPIFYEMLYPRLLTLKLYVYGNTCWDFPGWREMAFSNALIDPQLLDLAFEMGLASLDIPGVELWSLGLLNTTLDQIEYLHVAGRFEDPEGALLLLDDTEHMINHLHGMARVGKKYRPGGQPTENSAPFRPVHNELANNDNAIIVESKHRSTLFVTFITPNFLQTEDAQTCRVTREWFDRMAAVSGSLGPEANKYREWFFNRLRSQVDQVRRRVLAGAY</sequence>
<evidence type="ECO:0008006" key="3">
    <source>
        <dbReference type="Google" id="ProtNLM"/>
    </source>
</evidence>
<evidence type="ECO:0000313" key="1">
    <source>
        <dbReference type="EMBL" id="PPK88614.1"/>
    </source>
</evidence>
<reference evidence="1 2" key="1">
    <citation type="submission" date="2018-02" db="EMBL/GenBank/DDBJ databases">
        <title>Genomic Encyclopedia of Archaeal and Bacterial Type Strains, Phase II (KMG-II): from individual species to whole genera.</title>
        <authorList>
            <person name="Goeker M."/>
        </authorList>
    </citation>
    <scope>NUCLEOTIDE SEQUENCE [LARGE SCALE GENOMIC DNA]</scope>
    <source>
        <strain evidence="1 2">DSM 29526</strain>
    </source>
</reference>
<name>A0A2S6IAT4_9BACT</name>
<protein>
    <recommendedName>
        <fullName evidence="3">HTH cro/C1-type domain-containing protein</fullName>
    </recommendedName>
</protein>
<dbReference type="OrthoDB" id="1098026at2"/>
<keyword evidence="2" id="KW-1185">Reference proteome</keyword>
<organism evidence="1 2">
    <name type="scientific">Neolewinella xylanilytica</name>
    <dbReference type="NCBI Taxonomy" id="1514080"/>
    <lineage>
        <taxon>Bacteria</taxon>
        <taxon>Pseudomonadati</taxon>
        <taxon>Bacteroidota</taxon>
        <taxon>Saprospiria</taxon>
        <taxon>Saprospirales</taxon>
        <taxon>Lewinellaceae</taxon>
        <taxon>Neolewinella</taxon>
    </lineage>
</organism>
<evidence type="ECO:0000313" key="2">
    <source>
        <dbReference type="Proteomes" id="UP000237662"/>
    </source>
</evidence>
<dbReference type="AlphaFoldDB" id="A0A2S6IAT4"/>
<accession>A0A2S6IAT4</accession>